<name>A0A7K1LG06_9MICC</name>
<organism evidence="2 3">
    <name type="scientific">Rothia koreensis</name>
    <dbReference type="NCBI Taxonomy" id="592378"/>
    <lineage>
        <taxon>Bacteria</taxon>
        <taxon>Bacillati</taxon>
        <taxon>Actinomycetota</taxon>
        <taxon>Actinomycetes</taxon>
        <taxon>Micrococcales</taxon>
        <taxon>Micrococcaceae</taxon>
        <taxon>Rothia</taxon>
    </lineage>
</organism>
<comment type="caution">
    <text evidence="2">The sequence shown here is derived from an EMBL/GenBank/DDBJ whole genome shotgun (WGS) entry which is preliminary data.</text>
</comment>
<proteinExistence type="predicted"/>
<dbReference type="CDD" id="cd00093">
    <property type="entry name" value="HTH_XRE"/>
    <property type="match status" value="1"/>
</dbReference>
<evidence type="ECO:0000313" key="3">
    <source>
        <dbReference type="Proteomes" id="UP000462152"/>
    </source>
</evidence>
<dbReference type="RefSeq" id="WP_129314202.1">
    <property type="nucleotide sequence ID" value="NZ_NOIQ01000001.1"/>
</dbReference>
<dbReference type="PROSITE" id="PS50943">
    <property type="entry name" value="HTH_CROC1"/>
    <property type="match status" value="1"/>
</dbReference>
<accession>A0A7K1LG06</accession>
<dbReference type="OrthoDB" id="5184241at2"/>
<dbReference type="Proteomes" id="UP000462152">
    <property type="component" value="Unassembled WGS sequence"/>
</dbReference>
<dbReference type="InterPro" id="IPR001387">
    <property type="entry name" value="Cro/C1-type_HTH"/>
</dbReference>
<protein>
    <recommendedName>
        <fullName evidence="1">HTH cro/C1-type domain-containing protein</fullName>
    </recommendedName>
</protein>
<gene>
    <name evidence="2" type="ORF">GMA10_02600</name>
</gene>
<keyword evidence="3" id="KW-1185">Reference proteome</keyword>
<dbReference type="AlphaFoldDB" id="A0A7K1LG06"/>
<feature type="domain" description="HTH cro/C1-type" evidence="1">
    <location>
        <begin position="148"/>
        <end position="166"/>
    </location>
</feature>
<evidence type="ECO:0000259" key="1">
    <source>
        <dbReference type="PROSITE" id="PS50943"/>
    </source>
</evidence>
<dbReference type="EMBL" id="WOGT01000001">
    <property type="protein sequence ID" value="MUN54121.1"/>
    <property type="molecule type" value="Genomic_DNA"/>
</dbReference>
<sequence>MFVLTVDQVGSREAADAVPHLERARGVEEAVLRFDRTAGDEAQAVFDAADPAIECLLALASSGEWHCGLGQGTIEPPWPKTAREGRGSAYINARAAVEDAKRPGAHHVGFTADSDLGAGVRSGLRAIVTMWSKRGAKAREAYDLAVTGMTQADMARRLGISQQAVSGRLSASMYRETEDLRREMIRWAQHLDSTDGLARTAGSS</sequence>
<evidence type="ECO:0000313" key="2">
    <source>
        <dbReference type="EMBL" id="MUN54121.1"/>
    </source>
</evidence>
<reference evidence="2 3" key="1">
    <citation type="submission" date="2019-12" db="EMBL/GenBank/DDBJ databases">
        <authorList>
            <person name="Li J."/>
            <person name="Shi Y."/>
            <person name="Xu G."/>
            <person name="Xiao D."/>
            <person name="Ran X."/>
        </authorList>
    </citation>
    <scope>NUCLEOTIDE SEQUENCE [LARGE SCALE GENOMIC DNA]</scope>
    <source>
        <strain evidence="2 3">JCM 15915</strain>
    </source>
</reference>